<sequence>MSLSEHFSATNFNPGTTGPKKRPAPFSLRLSPDERARLAVEAAGAPLSTYIKAKVLGDAPPLRLRRSGLAVEDRQALAKALALLGRSRLSSNLNQLAHLANVGALPVTPETEAELTEALAEIREIRRLVMVALGLKPGGSP</sequence>
<protein>
    <submittedName>
        <fullName evidence="2">Mobilisation protein (MobC)</fullName>
    </submittedName>
</protein>
<dbReference type="EMBL" id="FMZX01000005">
    <property type="protein sequence ID" value="SDD21608.1"/>
    <property type="molecule type" value="Genomic_DNA"/>
</dbReference>
<reference evidence="2 3" key="1">
    <citation type="submission" date="2016-10" db="EMBL/GenBank/DDBJ databases">
        <authorList>
            <person name="de Groot N.N."/>
        </authorList>
    </citation>
    <scope>NUCLEOTIDE SEQUENCE [LARGE SCALE GENOMIC DNA]</scope>
    <source>
        <strain evidence="2 3">CPCC 100156</strain>
    </source>
</reference>
<evidence type="ECO:0000256" key="1">
    <source>
        <dbReference type="SAM" id="MobiDB-lite"/>
    </source>
</evidence>
<feature type="compositionally biased region" description="Polar residues" evidence="1">
    <location>
        <begin position="1"/>
        <end position="16"/>
    </location>
</feature>
<dbReference type="RefSeq" id="WP_090663447.1">
    <property type="nucleotide sequence ID" value="NZ_FMZX01000005.1"/>
</dbReference>
<evidence type="ECO:0000313" key="2">
    <source>
        <dbReference type="EMBL" id="SDD21608.1"/>
    </source>
</evidence>
<organism evidence="2 3">
    <name type="scientific">Belnapia rosea</name>
    <dbReference type="NCBI Taxonomy" id="938405"/>
    <lineage>
        <taxon>Bacteria</taxon>
        <taxon>Pseudomonadati</taxon>
        <taxon>Pseudomonadota</taxon>
        <taxon>Alphaproteobacteria</taxon>
        <taxon>Acetobacterales</taxon>
        <taxon>Roseomonadaceae</taxon>
        <taxon>Belnapia</taxon>
    </lineage>
</organism>
<dbReference type="Proteomes" id="UP000198925">
    <property type="component" value="Unassembled WGS sequence"/>
</dbReference>
<gene>
    <name evidence="2" type="ORF">SAMN04487779_1005205</name>
</gene>
<accession>A0A1G6SXP4</accession>
<name>A0A1G6SXP4_9PROT</name>
<feature type="region of interest" description="Disordered" evidence="1">
    <location>
        <begin position="1"/>
        <end position="25"/>
    </location>
</feature>
<proteinExistence type="predicted"/>
<dbReference type="AlphaFoldDB" id="A0A1G6SXP4"/>
<keyword evidence="3" id="KW-1185">Reference proteome</keyword>
<evidence type="ECO:0000313" key="3">
    <source>
        <dbReference type="Proteomes" id="UP000198925"/>
    </source>
</evidence>